<dbReference type="Gene3D" id="1.10.287.130">
    <property type="match status" value="1"/>
</dbReference>
<protein>
    <recommendedName>
        <fullName evidence="2">histidine kinase</fullName>
        <ecNumber evidence="2">2.7.13.3</ecNumber>
    </recommendedName>
</protein>
<dbReference type="InterPro" id="IPR005467">
    <property type="entry name" value="His_kinase_dom"/>
</dbReference>
<evidence type="ECO:0000313" key="9">
    <source>
        <dbReference type="Proteomes" id="UP001597525"/>
    </source>
</evidence>
<dbReference type="PROSITE" id="PS50109">
    <property type="entry name" value="HIS_KIN"/>
    <property type="match status" value="1"/>
</dbReference>
<evidence type="ECO:0000256" key="6">
    <source>
        <dbReference type="SAM" id="SignalP"/>
    </source>
</evidence>
<feature type="domain" description="Histidine kinase" evidence="7">
    <location>
        <begin position="463"/>
        <end position="716"/>
    </location>
</feature>
<evidence type="ECO:0000256" key="5">
    <source>
        <dbReference type="SAM" id="Phobius"/>
    </source>
</evidence>
<reference evidence="9" key="1">
    <citation type="journal article" date="2019" name="Int. J. Syst. Evol. Microbiol.">
        <title>The Global Catalogue of Microorganisms (GCM) 10K type strain sequencing project: providing services to taxonomists for standard genome sequencing and annotation.</title>
        <authorList>
            <consortium name="The Broad Institute Genomics Platform"/>
            <consortium name="The Broad Institute Genome Sequencing Center for Infectious Disease"/>
            <person name="Wu L."/>
            <person name="Ma J."/>
        </authorList>
    </citation>
    <scope>NUCLEOTIDE SEQUENCE [LARGE SCALE GENOMIC DNA]</scope>
    <source>
        <strain evidence="9">KCTC 22814</strain>
    </source>
</reference>
<dbReference type="InterPro" id="IPR004358">
    <property type="entry name" value="Sig_transdc_His_kin-like_C"/>
</dbReference>
<dbReference type="EMBL" id="JBHUPB010000003">
    <property type="protein sequence ID" value="MFD2966111.1"/>
    <property type="molecule type" value="Genomic_DNA"/>
</dbReference>
<sequence length="719" mass="80456">MVFRLVFIAFLFCGTLFHAAAQPTISITSQQVISYFGREVSVFQDSSNNLTLDGAIAKDLLFKPSRTMVPNFGVSEFNNWIKFNLVNQSDEEHLVLNVSNPVIDEITLYTVRGAARDSAVVHLSDSLGKRRFEHQFYTFDLSLKKGESATCYLKVVSSKQVLVPMSLSDEKSVVGEISRFDFRSGIYVGIMLTMLLYNLFLYFSAGDKHYLVYVHYIFWVAVAQVAILGYLNRFFPDTILASRHLITFAGAMSGIASVIFVKSFLNVKAYAPKLLKWLNLVILGDVIALLFLLFDKAVISYNMVNFVAASGSLIVLLTGLLTYKNGNKSATLFLIAWGIFLGSVIIYVLKDYGIVPYNLWTAHIVQIGASLEALLLSFALGDKINLYRKEKDASQARELAASLENERLIREQNTMLELKVVERTRALTSSNESLHDALRNLKEAQSQLVEAEKMASLGQLTAGVAHEINNPINFVTSNVAPLKRDINMLWETLYEIEKLAFDEQISLTDKKDRIETFKQEMDVDYLKTEIEFLLKGMHDGAHRTAEIVKSLRIFSRVDEDTVKFADINEGLESTLVILSSLVRDGITVETIYGDIPKVECHAGKLNQVFLNVLTNAVYAINDKFKNNGGGTLHIETGIHEDEKYVFIRIVDNGVGIPEEIREKIFEPFFTTKDVGEGTGLGMSIAYNTIAKHHGRIIVDSTLGEGTSFTLVIPIEQNIL</sequence>
<evidence type="ECO:0000256" key="2">
    <source>
        <dbReference type="ARBA" id="ARBA00012438"/>
    </source>
</evidence>
<dbReference type="SUPFAM" id="SSF55874">
    <property type="entry name" value="ATPase domain of HSP90 chaperone/DNA topoisomerase II/histidine kinase"/>
    <property type="match status" value="1"/>
</dbReference>
<proteinExistence type="predicted"/>
<keyword evidence="3" id="KW-0597">Phosphoprotein</keyword>
<comment type="caution">
    <text evidence="8">The sequence shown here is derived from an EMBL/GenBank/DDBJ whole genome shotgun (WGS) entry which is preliminary data.</text>
</comment>
<dbReference type="InterPro" id="IPR036097">
    <property type="entry name" value="HisK_dim/P_sf"/>
</dbReference>
<keyword evidence="5" id="KW-1133">Transmembrane helix</keyword>
<comment type="catalytic activity">
    <reaction evidence="1">
        <text>ATP + protein L-histidine = ADP + protein N-phospho-L-histidine.</text>
        <dbReference type="EC" id="2.7.13.3"/>
    </reaction>
</comment>
<dbReference type="InterPro" id="IPR036890">
    <property type="entry name" value="HATPase_C_sf"/>
</dbReference>
<feature type="signal peptide" evidence="6">
    <location>
        <begin position="1"/>
        <end position="19"/>
    </location>
</feature>
<evidence type="ECO:0000256" key="3">
    <source>
        <dbReference type="ARBA" id="ARBA00022553"/>
    </source>
</evidence>
<dbReference type="Pfam" id="PF07696">
    <property type="entry name" value="7TMR-DISMED2"/>
    <property type="match status" value="1"/>
</dbReference>
<keyword evidence="5" id="KW-0472">Membrane</keyword>
<organism evidence="8 9">
    <name type="scientific">Sphingobacterium bambusae</name>
    <dbReference type="NCBI Taxonomy" id="662858"/>
    <lineage>
        <taxon>Bacteria</taxon>
        <taxon>Pseudomonadati</taxon>
        <taxon>Bacteroidota</taxon>
        <taxon>Sphingobacteriia</taxon>
        <taxon>Sphingobacteriales</taxon>
        <taxon>Sphingobacteriaceae</taxon>
        <taxon>Sphingobacterium</taxon>
    </lineage>
</organism>
<feature type="transmembrane region" description="Helical" evidence="5">
    <location>
        <begin position="360"/>
        <end position="381"/>
    </location>
</feature>
<dbReference type="Gene3D" id="3.30.565.10">
    <property type="entry name" value="Histidine kinase-like ATPase, C-terminal domain"/>
    <property type="match status" value="1"/>
</dbReference>
<dbReference type="Pfam" id="PF07695">
    <property type="entry name" value="7TMR-DISM_7TM"/>
    <property type="match status" value="1"/>
</dbReference>
<feature type="transmembrane region" description="Helical" evidence="5">
    <location>
        <begin position="306"/>
        <end position="323"/>
    </location>
</feature>
<keyword evidence="6" id="KW-0732">Signal</keyword>
<feature type="transmembrane region" description="Helical" evidence="5">
    <location>
        <begin position="210"/>
        <end position="232"/>
    </location>
</feature>
<dbReference type="Proteomes" id="UP001597525">
    <property type="component" value="Unassembled WGS sequence"/>
</dbReference>
<keyword evidence="4" id="KW-0175">Coiled coil</keyword>
<dbReference type="SMART" id="SM00387">
    <property type="entry name" value="HATPase_c"/>
    <property type="match status" value="1"/>
</dbReference>
<keyword evidence="9" id="KW-1185">Reference proteome</keyword>
<keyword evidence="5" id="KW-0812">Transmembrane</keyword>
<feature type="coiled-coil region" evidence="4">
    <location>
        <begin position="386"/>
        <end position="454"/>
    </location>
</feature>
<dbReference type="Pfam" id="PF02518">
    <property type="entry name" value="HATPase_c"/>
    <property type="match status" value="1"/>
</dbReference>
<feature type="transmembrane region" description="Helical" evidence="5">
    <location>
        <begin position="330"/>
        <end position="348"/>
    </location>
</feature>
<feature type="transmembrane region" description="Helical" evidence="5">
    <location>
        <begin position="277"/>
        <end position="294"/>
    </location>
</feature>
<feature type="transmembrane region" description="Helical" evidence="5">
    <location>
        <begin position="185"/>
        <end position="203"/>
    </location>
</feature>
<feature type="chain" id="PRO_5047542226" description="histidine kinase" evidence="6">
    <location>
        <begin position="20"/>
        <end position="719"/>
    </location>
</feature>
<feature type="transmembrane region" description="Helical" evidence="5">
    <location>
        <begin position="244"/>
        <end position="265"/>
    </location>
</feature>
<dbReference type="InterPro" id="IPR003661">
    <property type="entry name" value="HisK_dim/P_dom"/>
</dbReference>
<dbReference type="PANTHER" id="PTHR43065">
    <property type="entry name" value="SENSOR HISTIDINE KINASE"/>
    <property type="match status" value="1"/>
</dbReference>
<dbReference type="PANTHER" id="PTHR43065:SF50">
    <property type="entry name" value="HISTIDINE KINASE"/>
    <property type="match status" value="1"/>
</dbReference>
<evidence type="ECO:0000259" key="7">
    <source>
        <dbReference type="PROSITE" id="PS50109"/>
    </source>
</evidence>
<dbReference type="InterPro" id="IPR011623">
    <property type="entry name" value="7TMR_DISM_rcpt_extracell_dom1"/>
</dbReference>
<evidence type="ECO:0000256" key="4">
    <source>
        <dbReference type="SAM" id="Coils"/>
    </source>
</evidence>
<evidence type="ECO:0000256" key="1">
    <source>
        <dbReference type="ARBA" id="ARBA00000085"/>
    </source>
</evidence>
<dbReference type="Gene3D" id="2.60.40.2380">
    <property type="match status" value="1"/>
</dbReference>
<dbReference type="EC" id="2.7.13.3" evidence="2"/>
<dbReference type="InterPro" id="IPR003594">
    <property type="entry name" value="HATPase_dom"/>
</dbReference>
<dbReference type="CDD" id="cd00082">
    <property type="entry name" value="HisKA"/>
    <property type="match status" value="1"/>
</dbReference>
<dbReference type="SUPFAM" id="SSF47384">
    <property type="entry name" value="Homodimeric domain of signal transducing histidine kinase"/>
    <property type="match status" value="1"/>
</dbReference>
<dbReference type="RefSeq" id="WP_320183903.1">
    <property type="nucleotide sequence ID" value="NZ_CP138332.1"/>
</dbReference>
<dbReference type="PRINTS" id="PR00344">
    <property type="entry name" value="BCTRLSENSOR"/>
</dbReference>
<gene>
    <name evidence="8" type="ORF">ACFS7Y_01870</name>
</gene>
<name>A0ABW6B9J3_9SPHI</name>
<dbReference type="InterPro" id="IPR011622">
    <property type="entry name" value="7TMR_DISM_rcpt_extracell_dom2"/>
</dbReference>
<accession>A0ABW6B9J3</accession>
<evidence type="ECO:0000313" key="8">
    <source>
        <dbReference type="EMBL" id="MFD2966111.1"/>
    </source>
</evidence>